<dbReference type="Proteomes" id="UP000606653">
    <property type="component" value="Unassembled WGS sequence"/>
</dbReference>
<evidence type="ECO:0000313" key="5">
    <source>
        <dbReference type="Proteomes" id="UP000606653"/>
    </source>
</evidence>
<keyword evidence="5" id="KW-1185">Reference proteome</keyword>
<evidence type="ECO:0000313" key="4">
    <source>
        <dbReference type="EMBL" id="GGN91136.1"/>
    </source>
</evidence>
<dbReference type="RefSeq" id="WP_018975179.1">
    <property type="nucleotide sequence ID" value="NZ_BMLN01000001.1"/>
</dbReference>
<organism evidence="4 5">
    <name type="scientific">Saccharibacillus kuerlensis</name>
    <dbReference type="NCBI Taxonomy" id="459527"/>
    <lineage>
        <taxon>Bacteria</taxon>
        <taxon>Bacillati</taxon>
        <taxon>Bacillota</taxon>
        <taxon>Bacilli</taxon>
        <taxon>Bacillales</taxon>
        <taxon>Paenibacillaceae</taxon>
        <taxon>Saccharibacillus</taxon>
    </lineage>
</organism>
<evidence type="ECO:0000256" key="1">
    <source>
        <dbReference type="ARBA" id="ARBA00004613"/>
    </source>
</evidence>
<feature type="transmembrane region" description="Helical" evidence="3">
    <location>
        <begin position="189"/>
        <end position="209"/>
    </location>
</feature>
<keyword evidence="2" id="KW-0964">Secreted</keyword>
<dbReference type="InterPro" id="IPR001820">
    <property type="entry name" value="TIMP"/>
</dbReference>
<dbReference type="Pfam" id="PF00965">
    <property type="entry name" value="TIMP"/>
    <property type="match status" value="1"/>
</dbReference>
<proteinExistence type="predicted"/>
<keyword evidence="3" id="KW-0472">Membrane</keyword>
<protein>
    <recommendedName>
        <fullName evidence="6">Tissue inhibitor of metalloproteinase</fullName>
    </recommendedName>
</protein>
<evidence type="ECO:0000256" key="3">
    <source>
        <dbReference type="SAM" id="Phobius"/>
    </source>
</evidence>
<evidence type="ECO:0008006" key="6">
    <source>
        <dbReference type="Google" id="ProtNLM"/>
    </source>
</evidence>
<dbReference type="Gene3D" id="2.40.50.120">
    <property type="match status" value="1"/>
</dbReference>
<keyword evidence="3" id="KW-0812">Transmembrane</keyword>
<keyword evidence="3" id="KW-1133">Transmembrane helix</keyword>
<comment type="subcellular location">
    <subcellularLocation>
        <location evidence="1">Secreted</location>
    </subcellularLocation>
</comment>
<sequence>MHAKRFARKSPNQSKAGIRLFFVLLIALASIGTGLTVNPKPTYACSCAIIDTEQASAYAHAIFSGTVVDRRESPGGFDGARSSADPVYYVFEVDKAWKGDAYETTTVSTAMSSASCGTDFKMGENYLVFAREDEDRGILTTSLCSGNEWYESGIEPAAVQELGKPVELRDGVSPGSPEEHGEDVTIPAYVWWTSGILVLLIAALAFALYRRRSRVK</sequence>
<evidence type="ECO:0000256" key="2">
    <source>
        <dbReference type="ARBA" id="ARBA00022525"/>
    </source>
</evidence>
<dbReference type="EMBL" id="BMLN01000001">
    <property type="protein sequence ID" value="GGN91136.1"/>
    <property type="molecule type" value="Genomic_DNA"/>
</dbReference>
<reference evidence="5" key="1">
    <citation type="journal article" date="2019" name="Int. J. Syst. Evol. Microbiol.">
        <title>The Global Catalogue of Microorganisms (GCM) 10K type strain sequencing project: providing services to taxonomists for standard genome sequencing and annotation.</title>
        <authorList>
            <consortium name="The Broad Institute Genomics Platform"/>
            <consortium name="The Broad Institute Genome Sequencing Center for Infectious Disease"/>
            <person name="Wu L."/>
            <person name="Ma J."/>
        </authorList>
    </citation>
    <scope>NUCLEOTIDE SEQUENCE [LARGE SCALE GENOMIC DNA]</scope>
    <source>
        <strain evidence="5">CGMCC 1.6964</strain>
    </source>
</reference>
<name>A0ABQ2KRH5_9BACL</name>
<gene>
    <name evidence="4" type="ORF">GCM10010969_02430</name>
</gene>
<dbReference type="SUPFAM" id="SSF50242">
    <property type="entry name" value="TIMP-like"/>
    <property type="match status" value="1"/>
</dbReference>
<comment type="caution">
    <text evidence="4">The sequence shown here is derived from an EMBL/GenBank/DDBJ whole genome shotgun (WGS) entry which is preliminary data.</text>
</comment>
<accession>A0ABQ2KRH5</accession>
<dbReference type="InterPro" id="IPR008993">
    <property type="entry name" value="TIMP-like_OB-fold"/>
</dbReference>